<dbReference type="SUPFAM" id="SSF57701">
    <property type="entry name" value="Zn2/Cys6 DNA-binding domain"/>
    <property type="match status" value="1"/>
</dbReference>
<dbReference type="PANTHER" id="PTHR43374">
    <property type="entry name" value="FLAVIN PRENYLTRANSFERASE"/>
    <property type="match status" value="1"/>
</dbReference>
<dbReference type="GO" id="GO:0006351">
    <property type="term" value="P:DNA-templated transcription"/>
    <property type="evidence" value="ECO:0007669"/>
    <property type="project" value="InterPro"/>
</dbReference>
<keyword evidence="4" id="KW-0804">Transcription</keyword>
<evidence type="ECO:0000256" key="1">
    <source>
        <dbReference type="ARBA" id="ARBA00022723"/>
    </source>
</evidence>
<evidence type="ECO:0000259" key="7">
    <source>
        <dbReference type="PROSITE" id="PS50048"/>
    </source>
</evidence>
<evidence type="ECO:0000313" key="8">
    <source>
        <dbReference type="EMBL" id="KIW27363.1"/>
    </source>
</evidence>
<dbReference type="CDD" id="cd00067">
    <property type="entry name" value="GAL4"/>
    <property type="match status" value="1"/>
</dbReference>
<dbReference type="GO" id="GO:0016831">
    <property type="term" value="F:carboxy-lyase activity"/>
    <property type="evidence" value="ECO:0007669"/>
    <property type="project" value="TreeGrafter"/>
</dbReference>
<dbReference type="VEuPathDB" id="FungiDB:PV07_07107"/>
<organism evidence="8 9">
    <name type="scientific">Cladophialophora immunda</name>
    <dbReference type="NCBI Taxonomy" id="569365"/>
    <lineage>
        <taxon>Eukaryota</taxon>
        <taxon>Fungi</taxon>
        <taxon>Dikarya</taxon>
        <taxon>Ascomycota</taxon>
        <taxon>Pezizomycotina</taxon>
        <taxon>Eurotiomycetes</taxon>
        <taxon>Chaetothyriomycetidae</taxon>
        <taxon>Chaetothyriales</taxon>
        <taxon>Herpotrichiellaceae</taxon>
        <taxon>Cladophialophora</taxon>
    </lineage>
</organism>
<dbReference type="EMBL" id="KN847043">
    <property type="protein sequence ID" value="KIW27363.1"/>
    <property type="molecule type" value="Genomic_DNA"/>
</dbReference>
<dbReference type="Gene3D" id="4.10.240.10">
    <property type="entry name" value="Zn(2)-C6 fungal-type DNA-binding domain"/>
    <property type="match status" value="1"/>
</dbReference>
<dbReference type="AlphaFoldDB" id="A0A0D2C8B8"/>
<dbReference type="GO" id="GO:0000981">
    <property type="term" value="F:DNA-binding transcription factor activity, RNA polymerase II-specific"/>
    <property type="evidence" value="ECO:0007669"/>
    <property type="project" value="InterPro"/>
</dbReference>
<keyword evidence="1" id="KW-0479">Metal-binding</keyword>
<evidence type="ECO:0000256" key="4">
    <source>
        <dbReference type="ARBA" id="ARBA00023163"/>
    </source>
</evidence>
<dbReference type="OrthoDB" id="1747771at2759"/>
<dbReference type="HOGENOM" id="CLU_014095_3_1_1"/>
<dbReference type="Proteomes" id="UP000054466">
    <property type="component" value="Unassembled WGS sequence"/>
</dbReference>
<dbReference type="PROSITE" id="PS00463">
    <property type="entry name" value="ZN2_CY6_FUNGAL_1"/>
    <property type="match status" value="1"/>
</dbReference>
<keyword evidence="9" id="KW-1185">Reference proteome</keyword>
<name>A0A0D2C8B8_9EURO</name>
<dbReference type="Pfam" id="PF04082">
    <property type="entry name" value="Fungal_trans"/>
    <property type="match status" value="1"/>
</dbReference>
<keyword evidence="2" id="KW-0805">Transcription regulation</keyword>
<dbReference type="GO" id="GO:0003677">
    <property type="term" value="F:DNA binding"/>
    <property type="evidence" value="ECO:0007669"/>
    <property type="project" value="UniProtKB-KW"/>
</dbReference>
<keyword evidence="3" id="KW-0238">DNA-binding</keyword>
<dbReference type="PANTHER" id="PTHR43374:SF1">
    <property type="entry name" value="FLAVIN PRENYLTRANSFERASE PAD1, MITOCHONDRIAL"/>
    <property type="match status" value="1"/>
</dbReference>
<dbReference type="RefSeq" id="XP_016247579.1">
    <property type="nucleotide sequence ID" value="XM_016394160.1"/>
</dbReference>
<dbReference type="SMART" id="SM00066">
    <property type="entry name" value="GAL4"/>
    <property type="match status" value="1"/>
</dbReference>
<evidence type="ECO:0000256" key="5">
    <source>
        <dbReference type="ARBA" id="ARBA00023242"/>
    </source>
</evidence>
<proteinExistence type="predicted"/>
<dbReference type="GO" id="GO:0008270">
    <property type="term" value="F:zinc ion binding"/>
    <property type="evidence" value="ECO:0007669"/>
    <property type="project" value="InterPro"/>
</dbReference>
<accession>A0A0D2C8B8</accession>
<protein>
    <recommendedName>
        <fullName evidence="7">Zn(2)-C6 fungal-type domain-containing protein</fullName>
    </recommendedName>
</protein>
<dbReference type="InterPro" id="IPR001138">
    <property type="entry name" value="Zn2Cys6_DnaBD"/>
</dbReference>
<reference evidence="8 9" key="1">
    <citation type="submission" date="2015-01" db="EMBL/GenBank/DDBJ databases">
        <title>The Genome Sequence of Cladophialophora immunda CBS83496.</title>
        <authorList>
            <consortium name="The Broad Institute Genomics Platform"/>
            <person name="Cuomo C."/>
            <person name="de Hoog S."/>
            <person name="Gorbushina A."/>
            <person name="Stielow B."/>
            <person name="Teixiera M."/>
            <person name="Abouelleil A."/>
            <person name="Chapman S.B."/>
            <person name="Priest M."/>
            <person name="Young S.K."/>
            <person name="Wortman J."/>
            <person name="Nusbaum C."/>
            <person name="Birren B."/>
        </authorList>
    </citation>
    <scope>NUCLEOTIDE SEQUENCE [LARGE SCALE GENOMIC DNA]</scope>
    <source>
        <strain evidence="8 9">CBS 83496</strain>
    </source>
</reference>
<gene>
    <name evidence="8" type="ORF">PV07_07107</name>
</gene>
<dbReference type="Pfam" id="PF00172">
    <property type="entry name" value="Zn_clus"/>
    <property type="match status" value="1"/>
</dbReference>
<feature type="region of interest" description="Disordered" evidence="6">
    <location>
        <begin position="51"/>
        <end position="100"/>
    </location>
</feature>
<evidence type="ECO:0000256" key="2">
    <source>
        <dbReference type="ARBA" id="ARBA00023015"/>
    </source>
</evidence>
<evidence type="ECO:0000313" key="9">
    <source>
        <dbReference type="Proteomes" id="UP000054466"/>
    </source>
</evidence>
<feature type="compositionally biased region" description="Polar residues" evidence="6">
    <location>
        <begin position="80"/>
        <end position="95"/>
    </location>
</feature>
<dbReference type="CDD" id="cd12148">
    <property type="entry name" value="fungal_TF_MHR"/>
    <property type="match status" value="1"/>
</dbReference>
<dbReference type="InterPro" id="IPR007219">
    <property type="entry name" value="XnlR_reg_dom"/>
</dbReference>
<sequence>MLSPESVQNTLKSKRKGRNLRPCYPCRQRKVKCSDTRPCRRCVERRHEHLCSYEPPSKSCEPGGPGLTKRRRGQGDYGSPNRSQPGSPQHASTPPQAAPTYHAVEDAEPKLNSLTPATSVFLGEQSVPSFVEEQISQGVSPHDDGAAEIRQTALPMLGLQPSEQELFPQWQTSGEYAQSIQEALPDKTEILELFSRYLHVVYPLNPFLLDIGRFEIEIGRLLEAPSSRSLQNPQIYLLRSKPAWTALLFAVLASGLQCARVRTSDDKLKCRRHISTAFHCLHLAQASVKPSLDCIQALVVLVHVLQNELLTEAAWTLVGLVSRQAQSLGLHVEKTSLQQDGSNGVRQVQLWWIIMWQDSLLSLCFDRAPVTAVKCTDPFHTLVVGDKELGYQEAMCALTHVTLKISARRYAFDLTNSANTTYEDVMRDFNMVEQIKAKLRAEIRVHDSCRSIQDLVHYTCFRLHSSFVQGALLRPSLNTKNWRYLAPSQRQELATKCINSYKNSLDAYLNLLATSTSARRSWAMLHNGLASALILAITGQIKHDSSVASMLERLFATLRADSSPSEASTKELWDPHERGLWALQRMYERQTMEATSSIMPLADPVMGTISAGAGNGGVSTPSPAPGPVPSAAEPFDIDYFTFDPQSIGEISAFLPDNVTDGDLMVDDVFDSVLWGSG</sequence>
<feature type="compositionally biased region" description="Polar residues" evidence="6">
    <location>
        <begin position="1"/>
        <end position="11"/>
    </location>
</feature>
<dbReference type="SMART" id="SM00906">
    <property type="entry name" value="Fungal_trans"/>
    <property type="match status" value="1"/>
</dbReference>
<feature type="region of interest" description="Disordered" evidence="6">
    <location>
        <begin position="1"/>
        <end position="21"/>
    </location>
</feature>
<evidence type="ECO:0000256" key="3">
    <source>
        <dbReference type="ARBA" id="ARBA00023125"/>
    </source>
</evidence>
<dbReference type="InterPro" id="IPR004507">
    <property type="entry name" value="UbiX-like"/>
</dbReference>
<dbReference type="STRING" id="569365.A0A0D2C8B8"/>
<dbReference type="PROSITE" id="PS50048">
    <property type="entry name" value="ZN2_CY6_FUNGAL_2"/>
    <property type="match status" value="1"/>
</dbReference>
<feature type="domain" description="Zn(2)-C6 fungal-type" evidence="7">
    <location>
        <begin position="22"/>
        <end position="53"/>
    </location>
</feature>
<dbReference type="GeneID" id="27346301"/>
<evidence type="ECO:0000256" key="6">
    <source>
        <dbReference type="SAM" id="MobiDB-lite"/>
    </source>
</evidence>
<dbReference type="InterPro" id="IPR036864">
    <property type="entry name" value="Zn2-C6_fun-type_DNA-bd_sf"/>
</dbReference>
<keyword evidence="5" id="KW-0539">Nucleus</keyword>